<proteinExistence type="predicted"/>
<dbReference type="InterPro" id="IPR053157">
    <property type="entry name" value="Sterol_Uptake_Regulator"/>
</dbReference>
<sequence length="370" mass="41752">MPSRKPYHKVRGGCVTCKERKVRCDLERPVCQNCCKVSRPCTYTKPPLGQQTAQALFEHKDPWLRWVSEIELMHYYTAYTYQTMSDNPVLVALWKEAVPRHAFRHHFLLQGLLVVAAQHRLHDKGDNFTSLTDVANFYHQEALSTYINLLNDITEENCHALLAFSQVIVGISYSRLSLGFYEETTLPHGLISRIVDIFDLLKGALAITNQAYEWLRAGDLEPMIRPIPQIQPPEPSAARASCAQALSKLSDHIAGQIDSSVESRVRVESLLSAIELLLSVFLEDFSPADKLNKIVGLPVFLDINYLTLLKARDEASLVVLAYYGVLLHYIHHVWSFGRIGAKVVQAVSSLVNHDWSPHLIRPQIEICGGT</sequence>
<dbReference type="InParanoid" id="A0A0C3HKK8"/>
<dbReference type="SUPFAM" id="SSF57701">
    <property type="entry name" value="Zn2/Cys6 DNA-binding domain"/>
    <property type="match status" value="1"/>
</dbReference>
<organism evidence="3 4">
    <name type="scientific">Oidiodendron maius (strain Zn)</name>
    <dbReference type="NCBI Taxonomy" id="913774"/>
    <lineage>
        <taxon>Eukaryota</taxon>
        <taxon>Fungi</taxon>
        <taxon>Dikarya</taxon>
        <taxon>Ascomycota</taxon>
        <taxon>Pezizomycotina</taxon>
        <taxon>Leotiomycetes</taxon>
        <taxon>Leotiomycetes incertae sedis</taxon>
        <taxon>Myxotrichaceae</taxon>
        <taxon>Oidiodendron</taxon>
    </lineage>
</organism>
<protein>
    <recommendedName>
        <fullName evidence="2">Zn(2)-C6 fungal-type domain-containing protein</fullName>
    </recommendedName>
</protein>
<dbReference type="STRING" id="913774.A0A0C3HKK8"/>
<evidence type="ECO:0000259" key="2">
    <source>
        <dbReference type="PROSITE" id="PS50048"/>
    </source>
</evidence>
<dbReference type="OrthoDB" id="5386330at2759"/>
<dbReference type="AlphaFoldDB" id="A0A0C3HKK8"/>
<dbReference type="PANTHER" id="PTHR47784">
    <property type="entry name" value="STEROL UPTAKE CONTROL PROTEIN 2"/>
    <property type="match status" value="1"/>
</dbReference>
<dbReference type="GO" id="GO:0001228">
    <property type="term" value="F:DNA-binding transcription activator activity, RNA polymerase II-specific"/>
    <property type="evidence" value="ECO:0007669"/>
    <property type="project" value="TreeGrafter"/>
</dbReference>
<dbReference type="GO" id="GO:0008270">
    <property type="term" value="F:zinc ion binding"/>
    <property type="evidence" value="ECO:0007669"/>
    <property type="project" value="InterPro"/>
</dbReference>
<dbReference type="Gene3D" id="4.10.240.10">
    <property type="entry name" value="Zn(2)-C6 fungal-type DNA-binding domain"/>
    <property type="match status" value="1"/>
</dbReference>
<evidence type="ECO:0000313" key="3">
    <source>
        <dbReference type="EMBL" id="KIN02872.1"/>
    </source>
</evidence>
<evidence type="ECO:0000313" key="4">
    <source>
        <dbReference type="Proteomes" id="UP000054321"/>
    </source>
</evidence>
<accession>A0A0C3HKK8</accession>
<name>A0A0C3HKK8_OIDMZ</name>
<dbReference type="InterPro" id="IPR001138">
    <property type="entry name" value="Zn2Cys6_DnaBD"/>
</dbReference>
<keyword evidence="1" id="KW-0539">Nucleus</keyword>
<evidence type="ECO:0000256" key="1">
    <source>
        <dbReference type="ARBA" id="ARBA00023242"/>
    </source>
</evidence>
<dbReference type="Proteomes" id="UP000054321">
    <property type="component" value="Unassembled WGS sequence"/>
</dbReference>
<dbReference type="Pfam" id="PF00172">
    <property type="entry name" value="Zn_clus"/>
    <property type="match status" value="1"/>
</dbReference>
<feature type="domain" description="Zn(2)-C6 fungal-type" evidence="2">
    <location>
        <begin position="13"/>
        <end position="43"/>
    </location>
</feature>
<dbReference type="PANTHER" id="PTHR47784:SF5">
    <property type="entry name" value="STEROL UPTAKE CONTROL PROTEIN 2"/>
    <property type="match status" value="1"/>
</dbReference>
<keyword evidence="4" id="KW-1185">Reference proteome</keyword>
<dbReference type="InterPro" id="IPR036864">
    <property type="entry name" value="Zn2-C6_fun-type_DNA-bd_sf"/>
</dbReference>
<dbReference type="SMART" id="SM00066">
    <property type="entry name" value="GAL4"/>
    <property type="match status" value="1"/>
</dbReference>
<reference evidence="4" key="2">
    <citation type="submission" date="2015-01" db="EMBL/GenBank/DDBJ databases">
        <title>Evolutionary Origins and Diversification of the Mycorrhizal Mutualists.</title>
        <authorList>
            <consortium name="DOE Joint Genome Institute"/>
            <consortium name="Mycorrhizal Genomics Consortium"/>
            <person name="Kohler A."/>
            <person name="Kuo A."/>
            <person name="Nagy L.G."/>
            <person name="Floudas D."/>
            <person name="Copeland A."/>
            <person name="Barry K.W."/>
            <person name="Cichocki N."/>
            <person name="Veneault-Fourrey C."/>
            <person name="LaButti K."/>
            <person name="Lindquist E.A."/>
            <person name="Lipzen A."/>
            <person name="Lundell T."/>
            <person name="Morin E."/>
            <person name="Murat C."/>
            <person name="Riley R."/>
            <person name="Ohm R."/>
            <person name="Sun H."/>
            <person name="Tunlid A."/>
            <person name="Henrissat B."/>
            <person name="Grigoriev I.V."/>
            <person name="Hibbett D.S."/>
            <person name="Martin F."/>
        </authorList>
    </citation>
    <scope>NUCLEOTIDE SEQUENCE [LARGE SCALE GENOMIC DNA]</scope>
    <source>
        <strain evidence="4">Zn</strain>
    </source>
</reference>
<dbReference type="PROSITE" id="PS00463">
    <property type="entry name" value="ZN2_CY6_FUNGAL_1"/>
    <property type="match status" value="1"/>
</dbReference>
<reference evidence="3 4" key="1">
    <citation type="submission" date="2014-04" db="EMBL/GenBank/DDBJ databases">
        <authorList>
            <consortium name="DOE Joint Genome Institute"/>
            <person name="Kuo A."/>
            <person name="Martino E."/>
            <person name="Perotto S."/>
            <person name="Kohler A."/>
            <person name="Nagy L.G."/>
            <person name="Floudas D."/>
            <person name="Copeland A."/>
            <person name="Barry K.W."/>
            <person name="Cichocki N."/>
            <person name="Veneault-Fourrey C."/>
            <person name="LaButti K."/>
            <person name="Lindquist E.A."/>
            <person name="Lipzen A."/>
            <person name="Lundell T."/>
            <person name="Morin E."/>
            <person name="Murat C."/>
            <person name="Sun H."/>
            <person name="Tunlid A."/>
            <person name="Henrissat B."/>
            <person name="Grigoriev I.V."/>
            <person name="Hibbett D.S."/>
            <person name="Martin F."/>
            <person name="Nordberg H.P."/>
            <person name="Cantor M.N."/>
            <person name="Hua S.X."/>
        </authorList>
    </citation>
    <scope>NUCLEOTIDE SEQUENCE [LARGE SCALE GENOMIC DNA]</scope>
    <source>
        <strain evidence="3 4">Zn</strain>
    </source>
</reference>
<dbReference type="CDD" id="cd00067">
    <property type="entry name" value="GAL4"/>
    <property type="match status" value="1"/>
</dbReference>
<dbReference type="EMBL" id="KN832874">
    <property type="protein sequence ID" value="KIN02872.1"/>
    <property type="molecule type" value="Genomic_DNA"/>
</dbReference>
<gene>
    <name evidence="3" type="ORF">OIDMADRAFT_52698</name>
</gene>
<dbReference type="PROSITE" id="PS50048">
    <property type="entry name" value="ZN2_CY6_FUNGAL_2"/>
    <property type="match status" value="1"/>
</dbReference>
<dbReference type="HOGENOM" id="CLU_024934_5_2_1"/>